<sequence length="216" mass="23625">MAATNNVKYLKSLQAVRERSQAVYERAEQGELQHFGFDKTKIESVADYVISLIARDYGTIDKVPTHGRWRSYCLALGGSDTKRDLVGEHVAKWKESGVSDWECARRVVDLFVVSVLIDAGAGSKWRYTDSLGVFERTEGLGIAALRMFESGVFSSSPNYPFQADALALVSLTDEALLEGFQVSEENPLLGGANRAELLRSLGRAMSGGGAKYFGGE</sequence>
<organism evidence="1 2">
    <name type="scientific">Coemansia spiralis</name>
    <dbReference type="NCBI Taxonomy" id="417178"/>
    <lineage>
        <taxon>Eukaryota</taxon>
        <taxon>Fungi</taxon>
        <taxon>Fungi incertae sedis</taxon>
        <taxon>Zoopagomycota</taxon>
        <taxon>Kickxellomycotina</taxon>
        <taxon>Kickxellomycetes</taxon>
        <taxon>Kickxellales</taxon>
        <taxon>Kickxellaceae</taxon>
        <taxon>Coemansia</taxon>
    </lineage>
</organism>
<dbReference type="OrthoDB" id="2153176at2759"/>
<feature type="non-terminal residue" evidence="1">
    <location>
        <position position="216"/>
    </location>
</feature>
<reference evidence="1" key="1">
    <citation type="submission" date="2022-07" db="EMBL/GenBank/DDBJ databases">
        <title>Phylogenomic reconstructions and comparative analyses of Kickxellomycotina fungi.</title>
        <authorList>
            <person name="Reynolds N.K."/>
            <person name="Stajich J.E."/>
            <person name="Barry K."/>
            <person name="Grigoriev I.V."/>
            <person name="Crous P."/>
            <person name="Smith M.E."/>
        </authorList>
    </citation>
    <scope>NUCLEOTIDE SEQUENCE</scope>
    <source>
        <strain evidence="1">CBS 109367</strain>
    </source>
</reference>
<keyword evidence="2" id="KW-1185">Reference proteome</keyword>
<dbReference type="AlphaFoldDB" id="A0A9W8KZ85"/>
<dbReference type="Proteomes" id="UP001151516">
    <property type="component" value="Unassembled WGS sequence"/>
</dbReference>
<proteinExistence type="predicted"/>
<comment type="caution">
    <text evidence="1">The sequence shown here is derived from an EMBL/GenBank/DDBJ whole genome shotgun (WGS) entry which is preliminary data.</text>
</comment>
<dbReference type="PANTHER" id="PTHR31687:SF3">
    <property type="entry name" value="PROTEIN URG3"/>
    <property type="match status" value="1"/>
</dbReference>
<evidence type="ECO:0008006" key="3">
    <source>
        <dbReference type="Google" id="ProtNLM"/>
    </source>
</evidence>
<evidence type="ECO:0000313" key="1">
    <source>
        <dbReference type="EMBL" id="KAJ2679232.1"/>
    </source>
</evidence>
<evidence type="ECO:0000313" key="2">
    <source>
        <dbReference type="Proteomes" id="UP001151516"/>
    </source>
</evidence>
<dbReference type="InterPro" id="IPR012469">
    <property type="entry name" value="DUF1688"/>
</dbReference>
<name>A0A9W8KZ85_9FUNG</name>
<dbReference type="EMBL" id="JANBTX010000842">
    <property type="protein sequence ID" value="KAJ2679232.1"/>
    <property type="molecule type" value="Genomic_DNA"/>
</dbReference>
<dbReference type="PANTHER" id="PTHR31687">
    <property type="match status" value="1"/>
</dbReference>
<protein>
    <recommendedName>
        <fullName evidence="3">DUF1688-domain-containing protein</fullName>
    </recommendedName>
</protein>
<dbReference type="Pfam" id="PF07958">
    <property type="entry name" value="DUF1688"/>
    <property type="match status" value="1"/>
</dbReference>
<gene>
    <name evidence="1" type="ORF">IWW39_006491</name>
</gene>
<accession>A0A9W8KZ85</accession>